<sequence>MKLEENHRQLQIVCGYPVAMFGSQSPTLFSWLRRVIKQKIFLNKSENSCITILMYASLRVFVLKKNKRWKHQTRVSSTKIIHAPLLASLNTLLHIIEGML</sequence>
<protein>
    <submittedName>
        <fullName evidence="1">Uncharacterized protein</fullName>
    </submittedName>
</protein>
<accession>A0AAN9QVM2</accession>
<dbReference type="EMBL" id="JAYMYQ010000002">
    <property type="protein sequence ID" value="KAK7349249.1"/>
    <property type="molecule type" value="Genomic_DNA"/>
</dbReference>
<comment type="caution">
    <text evidence="1">The sequence shown here is derived from an EMBL/GenBank/DDBJ whole genome shotgun (WGS) entry which is preliminary data.</text>
</comment>
<evidence type="ECO:0000313" key="2">
    <source>
        <dbReference type="Proteomes" id="UP001367508"/>
    </source>
</evidence>
<keyword evidence="2" id="KW-1185">Reference proteome</keyword>
<proteinExistence type="predicted"/>
<evidence type="ECO:0000313" key="1">
    <source>
        <dbReference type="EMBL" id="KAK7349249.1"/>
    </source>
</evidence>
<reference evidence="1 2" key="1">
    <citation type="submission" date="2024-01" db="EMBL/GenBank/DDBJ databases">
        <title>The genomes of 5 underutilized Papilionoideae crops provide insights into root nodulation and disease resistanc.</title>
        <authorList>
            <person name="Jiang F."/>
        </authorList>
    </citation>
    <scope>NUCLEOTIDE SEQUENCE [LARGE SCALE GENOMIC DNA]</scope>
    <source>
        <strain evidence="1">LVBAO_FW01</strain>
        <tissue evidence="1">Leaves</tissue>
    </source>
</reference>
<gene>
    <name evidence="1" type="ORF">VNO77_06463</name>
</gene>
<dbReference type="Proteomes" id="UP001367508">
    <property type="component" value="Unassembled WGS sequence"/>
</dbReference>
<name>A0AAN9QVM2_CANGL</name>
<organism evidence="1 2">
    <name type="scientific">Canavalia gladiata</name>
    <name type="common">Sword bean</name>
    <name type="synonym">Dolichos gladiatus</name>
    <dbReference type="NCBI Taxonomy" id="3824"/>
    <lineage>
        <taxon>Eukaryota</taxon>
        <taxon>Viridiplantae</taxon>
        <taxon>Streptophyta</taxon>
        <taxon>Embryophyta</taxon>
        <taxon>Tracheophyta</taxon>
        <taxon>Spermatophyta</taxon>
        <taxon>Magnoliopsida</taxon>
        <taxon>eudicotyledons</taxon>
        <taxon>Gunneridae</taxon>
        <taxon>Pentapetalae</taxon>
        <taxon>rosids</taxon>
        <taxon>fabids</taxon>
        <taxon>Fabales</taxon>
        <taxon>Fabaceae</taxon>
        <taxon>Papilionoideae</taxon>
        <taxon>50 kb inversion clade</taxon>
        <taxon>NPAAA clade</taxon>
        <taxon>indigoferoid/millettioid clade</taxon>
        <taxon>Phaseoleae</taxon>
        <taxon>Canavalia</taxon>
    </lineage>
</organism>
<dbReference type="AlphaFoldDB" id="A0AAN9QVM2"/>